<dbReference type="AlphaFoldDB" id="A0A5B7EKB4"/>
<dbReference type="Proteomes" id="UP000324222">
    <property type="component" value="Unassembled WGS sequence"/>
</dbReference>
<evidence type="ECO:0000313" key="1">
    <source>
        <dbReference type="EMBL" id="MPC33875.1"/>
    </source>
</evidence>
<gene>
    <name evidence="1" type="ORF">E2C01_027242</name>
</gene>
<evidence type="ECO:0000313" key="2">
    <source>
        <dbReference type="Proteomes" id="UP000324222"/>
    </source>
</evidence>
<name>A0A5B7EKB4_PORTR</name>
<reference evidence="1 2" key="1">
    <citation type="submission" date="2019-05" db="EMBL/GenBank/DDBJ databases">
        <title>Another draft genome of Portunus trituberculatus and its Hox gene families provides insights of decapod evolution.</title>
        <authorList>
            <person name="Jeong J.-H."/>
            <person name="Song I."/>
            <person name="Kim S."/>
            <person name="Choi T."/>
            <person name="Kim D."/>
            <person name="Ryu S."/>
            <person name="Kim W."/>
        </authorList>
    </citation>
    <scope>NUCLEOTIDE SEQUENCE [LARGE SCALE GENOMIC DNA]</scope>
    <source>
        <tissue evidence="1">Muscle</tissue>
    </source>
</reference>
<keyword evidence="2" id="KW-1185">Reference proteome</keyword>
<organism evidence="1 2">
    <name type="scientific">Portunus trituberculatus</name>
    <name type="common">Swimming crab</name>
    <name type="synonym">Neptunus trituberculatus</name>
    <dbReference type="NCBI Taxonomy" id="210409"/>
    <lineage>
        <taxon>Eukaryota</taxon>
        <taxon>Metazoa</taxon>
        <taxon>Ecdysozoa</taxon>
        <taxon>Arthropoda</taxon>
        <taxon>Crustacea</taxon>
        <taxon>Multicrustacea</taxon>
        <taxon>Malacostraca</taxon>
        <taxon>Eumalacostraca</taxon>
        <taxon>Eucarida</taxon>
        <taxon>Decapoda</taxon>
        <taxon>Pleocyemata</taxon>
        <taxon>Brachyura</taxon>
        <taxon>Eubrachyura</taxon>
        <taxon>Portunoidea</taxon>
        <taxon>Portunidae</taxon>
        <taxon>Portuninae</taxon>
        <taxon>Portunus</taxon>
    </lineage>
</organism>
<accession>A0A5B7EKB4</accession>
<sequence length="110" mass="12731">MKINNSKTKFFVTNGTQDDKQQMVVDDIVVEACERYEYLGSPFTANGSSSTTVKLKEKKQKKYLRCPFSFPLRRHPAGFYSQVPPIRPIPYLPLALKVIEGREERKLNYN</sequence>
<dbReference type="EMBL" id="VSRR010002931">
    <property type="protein sequence ID" value="MPC33875.1"/>
    <property type="molecule type" value="Genomic_DNA"/>
</dbReference>
<protein>
    <submittedName>
        <fullName evidence="1">Uncharacterized protein</fullName>
    </submittedName>
</protein>
<comment type="caution">
    <text evidence="1">The sequence shown here is derived from an EMBL/GenBank/DDBJ whole genome shotgun (WGS) entry which is preliminary data.</text>
</comment>
<proteinExistence type="predicted"/>